<name>A0ABV1G8D0_9FIRM</name>
<proteinExistence type="predicted"/>
<comment type="caution">
    <text evidence="1">The sequence shown here is derived from an EMBL/GenBank/DDBJ whole genome shotgun (WGS) entry which is preliminary data.</text>
</comment>
<gene>
    <name evidence="1" type="ORF">WMO66_10515</name>
</gene>
<reference evidence="1 2" key="1">
    <citation type="submission" date="2024-03" db="EMBL/GenBank/DDBJ databases">
        <title>Human intestinal bacterial collection.</title>
        <authorList>
            <person name="Pauvert C."/>
            <person name="Hitch T.C.A."/>
            <person name="Clavel T."/>
        </authorList>
    </citation>
    <scope>NUCLEOTIDE SEQUENCE [LARGE SCALE GENOMIC DNA]</scope>
    <source>
        <strain evidence="1 2">CLA-AA-H192</strain>
    </source>
</reference>
<accession>A0ABV1G8D0</accession>
<dbReference type="RefSeq" id="WP_349136435.1">
    <property type="nucleotide sequence ID" value="NZ_JBBMFF010000241.1"/>
</dbReference>
<dbReference type="EMBL" id="JBBMFF010000241">
    <property type="protein sequence ID" value="MEQ2511672.1"/>
    <property type="molecule type" value="Genomic_DNA"/>
</dbReference>
<dbReference type="Proteomes" id="UP001491552">
    <property type="component" value="Unassembled WGS sequence"/>
</dbReference>
<evidence type="ECO:0000313" key="1">
    <source>
        <dbReference type="EMBL" id="MEQ2511672.1"/>
    </source>
</evidence>
<organism evidence="1 2">
    <name type="scientific">Faecousia intestinalis</name>
    <dbReference type="NCBI Taxonomy" id="3133167"/>
    <lineage>
        <taxon>Bacteria</taxon>
        <taxon>Bacillati</taxon>
        <taxon>Bacillota</taxon>
        <taxon>Clostridia</taxon>
        <taxon>Eubacteriales</taxon>
        <taxon>Oscillospiraceae</taxon>
        <taxon>Faecousia</taxon>
    </lineage>
</organism>
<keyword evidence="2" id="KW-1185">Reference proteome</keyword>
<sequence length="96" mass="10969">MEIFLPTLHTFENNNIFTGSCGLLRFRIAPTVVMATPKEVDLAASSIHAELWHGELCYELSEMEQERTFPMSDEGRAAMQQWLEENIEPIEPKTAE</sequence>
<evidence type="ECO:0000313" key="2">
    <source>
        <dbReference type="Proteomes" id="UP001491552"/>
    </source>
</evidence>
<protein>
    <submittedName>
        <fullName evidence="1">Uncharacterized protein</fullName>
    </submittedName>
</protein>